<dbReference type="EMBL" id="LT555165">
    <property type="protein sequence ID" value="SAM09677.1"/>
    <property type="molecule type" value="Genomic_DNA"/>
</dbReference>
<proteinExistence type="predicted"/>
<keyword evidence="4" id="KW-1185">Reference proteome</keyword>
<dbReference type="STRING" id="4829.A0A163KAL3"/>
<dbReference type="Pfam" id="PF00314">
    <property type="entry name" value="Thaumatin"/>
    <property type="match status" value="1"/>
</dbReference>
<organism evidence="3">
    <name type="scientific">Absidia glauca</name>
    <name type="common">Pin mould</name>
    <dbReference type="NCBI Taxonomy" id="4829"/>
    <lineage>
        <taxon>Eukaryota</taxon>
        <taxon>Fungi</taxon>
        <taxon>Fungi incertae sedis</taxon>
        <taxon>Mucoromycota</taxon>
        <taxon>Mucoromycotina</taxon>
        <taxon>Mucoromycetes</taxon>
        <taxon>Mucorales</taxon>
        <taxon>Cunninghamellaceae</taxon>
        <taxon>Absidia</taxon>
    </lineage>
</organism>
<dbReference type="OMA" id="HECSAPR"/>
<evidence type="ECO:0008006" key="5">
    <source>
        <dbReference type="Google" id="ProtNLM"/>
    </source>
</evidence>
<keyword evidence="2" id="KW-0732">Signal</keyword>
<dbReference type="PANTHER" id="PTHR31013">
    <property type="entry name" value="THAUMATIN FAMILY PROTEIN-RELATED"/>
    <property type="match status" value="1"/>
</dbReference>
<protein>
    <recommendedName>
        <fullName evidence="5">Osmotin, thaumatin-like protein</fullName>
    </recommendedName>
</protein>
<feature type="disulfide bond" evidence="1">
    <location>
        <begin position="39"/>
        <end position="230"/>
    </location>
</feature>
<sequence>MYFSPLLLSCGALLSGLVAGVPVIRSTASKPFVVVKNSCPHSIVAGTSTNGNEYGNSLSISAGGSHTFDYDAPWEGRIWARKSCQGKTCDFSGMWAPTSLAEFHFFEGSQEDFYDISFVDGWNLPLSISPNSKSDNPYNVARHCGAPKVSSLPSCPAGFETDDGACASACSHYRTPEYCCTGSNGSSDTCKGSSYAAKVKAQAPDAYSYAFDDETSVYTCKADGYTVTFCP</sequence>
<name>A0A163KAL3_ABSGL</name>
<evidence type="ECO:0000313" key="4">
    <source>
        <dbReference type="Proteomes" id="UP000078561"/>
    </source>
</evidence>
<reference evidence="3" key="1">
    <citation type="submission" date="2016-04" db="EMBL/GenBank/DDBJ databases">
        <authorList>
            <person name="Evans L.H."/>
            <person name="Alamgir A."/>
            <person name="Owens N."/>
            <person name="Weber N.D."/>
            <person name="Virtaneva K."/>
            <person name="Barbian K."/>
            <person name="Babar A."/>
            <person name="Rosenke K."/>
        </authorList>
    </citation>
    <scope>NUCLEOTIDE SEQUENCE [LARGE SCALE GENOMIC DNA]</scope>
    <source>
        <strain evidence="3">CBS 101.48</strain>
    </source>
</reference>
<dbReference type="Gene3D" id="2.60.110.10">
    <property type="entry name" value="Thaumatin"/>
    <property type="match status" value="1"/>
</dbReference>
<feature type="chain" id="PRO_5007843845" description="Osmotin, thaumatin-like protein" evidence="2">
    <location>
        <begin position="21"/>
        <end position="231"/>
    </location>
</feature>
<dbReference type="PANTHER" id="PTHR31013:SF2">
    <property type="entry name" value="THAUMATIN-LIKE PROTEIN"/>
    <property type="match status" value="1"/>
</dbReference>
<feature type="disulfide bond" evidence="1">
    <location>
        <begin position="180"/>
        <end position="190"/>
    </location>
</feature>
<dbReference type="SUPFAM" id="SSF49870">
    <property type="entry name" value="Osmotin, thaumatin-like protein"/>
    <property type="match status" value="1"/>
</dbReference>
<dbReference type="InParanoid" id="A0A163KAL3"/>
<feature type="signal peptide" evidence="2">
    <location>
        <begin position="1"/>
        <end position="20"/>
    </location>
</feature>
<dbReference type="SMART" id="SM00205">
    <property type="entry name" value="THN"/>
    <property type="match status" value="1"/>
</dbReference>
<dbReference type="InterPro" id="IPR037176">
    <property type="entry name" value="Osmotin/thaumatin-like_sf"/>
</dbReference>
<accession>A0A163KAL3</accession>
<dbReference type="OrthoDB" id="430315at2759"/>
<evidence type="ECO:0000256" key="1">
    <source>
        <dbReference type="PIRSR" id="PIRSR002703-1"/>
    </source>
</evidence>
<dbReference type="PRINTS" id="PR00347">
    <property type="entry name" value="THAUMATIN"/>
</dbReference>
<feature type="disulfide bond" evidence="1">
    <location>
        <begin position="170"/>
        <end position="179"/>
    </location>
</feature>
<dbReference type="PROSITE" id="PS51367">
    <property type="entry name" value="THAUMATIN_2"/>
    <property type="match status" value="1"/>
</dbReference>
<keyword evidence="1" id="KW-1015">Disulfide bond</keyword>
<dbReference type="PIRSF" id="PIRSF002703">
    <property type="entry name" value="Thaumatin"/>
    <property type="match status" value="1"/>
</dbReference>
<gene>
    <name evidence="3" type="primary">ABSGL_15378.1 scaffold 16614</name>
</gene>
<dbReference type="AlphaFoldDB" id="A0A163KAL3"/>
<evidence type="ECO:0000256" key="2">
    <source>
        <dbReference type="SAM" id="SignalP"/>
    </source>
</evidence>
<dbReference type="Proteomes" id="UP000078561">
    <property type="component" value="Unassembled WGS sequence"/>
</dbReference>
<dbReference type="InterPro" id="IPR001938">
    <property type="entry name" value="Thaumatin"/>
</dbReference>
<feature type="disulfide bond" evidence="1">
    <location>
        <begin position="155"/>
        <end position="166"/>
    </location>
</feature>
<evidence type="ECO:0000313" key="3">
    <source>
        <dbReference type="EMBL" id="SAM09677.1"/>
    </source>
</evidence>